<organism evidence="2 3">
    <name type="scientific">Cronartium quercuum f. sp. fusiforme G11</name>
    <dbReference type="NCBI Taxonomy" id="708437"/>
    <lineage>
        <taxon>Eukaryota</taxon>
        <taxon>Fungi</taxon>
        <taxon>Dikarya</taxon>
        <taxon>Basidiomycota</taxon>
        <taxon>Pucciniomycotina</taxon>
        <taxon>Pucciniomycetes</taxon>
        <taxon>Pucciniales</taxon>
        <taxon>Coleosporiaceae</taxon>
        <taxon>Cronartium</taxon>
    </lineage>
</organism>
<dbReference type="OrthoDB" id="2498133at2759"/>
<dbReference type="AlphaFoldDB" id="A0A9P6TJ53"/>
<dbReference type="Proteomes" id="UP000886653">
    <property type="component" value="Unassembled WGS sequence"/>
</dbReference>
<dbReference type="EMBL" id="MU167208">
    <property type="protein sequence ID" value="KAG0152453.1"/>
    <property type="molecule type" value="Genomic_DNA"/>
</dbReference>
<evidence type="ECO:0000313" key="3">
    <source>
        <dbReference type="Proteomes" id="UP000886653"/>
    </source>
</evidence>
<dbReference type="InterPro" id="IPR009571">
    <property type="entry name" value="SUR7/Rim9-like_fungi"/>
</dbReference>
<name>A0A9P6TJ53_9BASI</name>
<keyword evidence="1" id="KW-1133">Transmembrane helix</keyword>
<dbReference type="GO" id="GO:0005886">
    <property type="term" value="C:plasma membrane"/>
    <property type="evidence" value="ECO:0007669"/>
    <property type="project" value="InterPro"/>
</dbReference>
<keyword evidence="1" id="KW-0472">Membrane</keyword>
<evidence type="ECO:0000313" key="2">
    <source>
        <dbReference type="EMBL" id="KAG0152453.1"/>
    </source>
</evidence>
<keyword evidence="3" id="KW-1185">Reference proteome</keyword>
<comment type="caution">
    <text evidence="2">The sequence shown here is derived from an EMBL/GenBank/DDBJ whole genome shotgun (WGS) entry which is preliminary data.</text>
</comment>
<keyword evidence="1" id="KW-0812">Transmembrane</keyword>
<reference evidence="2" key="1">
    <citation type="submission" date="2013-11" db="EMBL/GenBank/DDBJ databases">
        <title>Genome sequence of the fusiform rust pathogen reveals effectors for host alternation and coevolution with pine.</title>
        <authorList>
            <consortium name="DOE Joint Genome Institute"/>
            <person name="Smith K."/>
            <person name="Pendleton A."/>
            <person name="Kubisiak T."/>
            <person name="Anderson C."/>
            <person name="Salamov A."/>
            <person name="Aerts A."/>
            <person name="Riley R."/>
            <person name="Clum A."/>
            <person name="Lindquist E."/>
            <person name="Ence D."/>
            <person name="Campbell M."/>
            <person name="Kronenberg Z."/>
            <person name="Feau N."/>
            <person name="Dhillon B."/>
            <person name="Hamelin R."/>
            <person name="Burleigh J."/>
            <person name="Smith J."/>
            <person name="Yandell M."/>
            <person name="Nelson C."/>
            <person name="Grigoriev I."/>
            <person name="Davis J."/>
        </authorList>
    </citation>
    <scope>NUCLEOTIDE SEQUENCE</scope>
    <source>
        <strain evidence="2">G11</strain>
    </source>
</reference>
<protein>
    <recommendedName>
        <fullName evidence="4">Pali-domain-containing protein</fullName>
    </recommendedName>
</protein>
<accession>A0A9P6TJ53</accession>
<gene>
    <name evidence="2" type="ORF">CROQUDRAFT_35373</name>
</gene>
<sequence>MGNSGNIFIPKSTLRTPSFFGPVTLAAALLLASAFTAPFDEDFFVVRLFDPTFKGTVGIWGACSSYHTENATTANPNATLTGNATVDALVHKQGKHSGCSPSGFGWSFSVPVNQTGLAGMPMPDSSLGFNVDPNTQNTADITWIEVMSPSQSTILLVHLIAGVCQGLGLLTLTIPYKPFEHSIPSLARFLKVGSMSLLLVMVGCFLALVAFVIDLHIGIQVRNNINAIGNGGGLHASLGNLPWFAIAGMILVVPSIWSTRGQMGDKR</sequence>
<dbReference type="Pfam" id="PF06687">
    <property type="entry name" value="SUR7"/>
    <property type="match status" value="1"/>
</dbReference>
<evidence type="ECO:0008006" key="4">
    <source>
        <dbReference type="Google" id="ProtNLM"/>
    </source>
</evidence>
<evidence type="ECO:0000256" key="1">
    <source>
        <dbReference type="SAM" id="Phobius"/>
    </source>
</evidence>
<feature type="transmembrane region" description="Helical" evidence="1">
    <location>
        <begin position="155"/>
        <end position="176"/>
    </location>
</feature>
<feature type="transmembrane region" description="Helical" evidence="1">
    <location>
        <begin position="197"/>
        <end position="221"/>
    </location>
</feature>
<feature type="transmembrane region" description="Helical" evidence="1">
    <location>
        <begin position="241"/>
        <end position="259"/>
    </location>
</feature>
<proteinExistence type="predicted"/>